<accession>A0ABW2UNJ5</accession>
<dbReference type="Pfam" id="PF07310">
    <property type="entry name" value="PAS_5"/>
    <property type="match status" value="1"/>
</dbReference>
<gene>
    <name evidence="1" type="ORF">ACFQXB_11800</name>
</gene>
<evidence type="ECO:0000313" key="1">
    <source>
        <dbReference type="EMBL" id="MFC7704880.1"/>
    </source>
</evidence>
<keyword evidence="2" id="KW-1185">Reference proteome</keyword>
<protein>
    <submittedName>
        <fullName evidence="1">PAS domain-containing protein</fullName>
    </submittedName>
</protein>
<dbReference type="RefSeq" id="WP_377403765.1">
    <property type="nucleotide sequence ID" value="NZ_JBHTFQ010000006.1"/>
</dbReference>
<organism evidence="1 2">
    <name type="scientific">Plastorhodobacter daqingensis</name>
    <dbReference type="NCBI Taxonomy" id="1387281"/>
    <lineage>
        <taxon>Bacteria</taxon>
        <taxon>Pseudomonadati</taxon>
        <taxon>Pseudomonadota</taxon>
        <taxon>Alphaproteobacteria</taxon>
        <taxon>Rhodobacterales</taxon>
        <taxon>Paracoccaceae</taxon>
        <taxon>Plastorhodobacter</taxon>
    </lineage>
</organism>
<evidence type="ECO:0000313" key="2">
    <source>
        <dbReference type="Proteomes" id="UP001596516"/>
    </source>
</evidence>
<dbReference type="Proteomes" id="UP001596516">
    <property type="component" value="Unassembled WGS sequence"/>
</dbReference>
<proteinExistence type="predicted"/>
<name>A0ABW2UNJ5_9RHOB</name>
<sequence length="225" mass="24372">MDMMTEGRGAEVLPFIRERTSMRHGIIEEVRAYWEALRQDGQIPLRTQVDPRGIENALEHAFVLERIAPGLARLRVAGMHLNDIMGMEVRGMPLSSLFLPEARDMLGRLLEGVFITPHVAELGLRAPGGIGRPAMGGALLLLPLRDARGEISRALGCLVLEGELGRPPRRLTVTEARTIPLAKPEDTAPSGVAPAAAPAGFAEPAPGFHHAPRPYLRLVKSDTPA</sequence>
<dbReference type="EMBL" id="JBHTFQ010000006">
    <property type="protein sequence ID" value="MFC7704880.1"/>
    <property type="molecule type" value="Genomic_DNA"/>
</dbReference>
<comment type="caution">
    <text evidence="1">The sequence shown here is derived from an EMBL/GenBank/DDBJ whole genome shotgun (WGS) entry which is preliminary data.</text>
</comment>
<dbReference type="InterPro" id="IPR009922">
    <property type="entry name" value="DUF1457"/>
</dbReference>
<reference evidence="2" key="1">
    <citation type="journal article" date="2019" name="Int. J. Syst. Evol. Microbiol.">
        <title>The Global Catalogue of Microorganisms (GCM) 10K type strain sequencing project: providing services to taxonomists for standard genome sequencing and annotation.</title>
        <authorList>
            <consortium name="The Broad Institute Genomics Platform"/>
            <consortium name="The Broad Institute Genome Sequencing Center for Infectious Disease"/>
            <person name="Wu L."/>
            <person name="Ma J."/>
        </authorList>
    </citation>
    <scope>NUCLEOTIDE SEQUENCE [LARGE SCALE GENOMIC DNA]</scope>
    <source>
        <strain evidence="2">CGMCC 1.12750</strain>
    </source>
</reference>